<keyword evidence="1" id="KW-0472">Membrane</keyword>
<name>A0A839DU17_9PSEU</name>
<evidence type="ECO:0000313" key="3">
    <source>
        <dbReference type="EMBL" id="MBA8822765.1"/>
    </source>
</evidence>
<dbReference type="AlphaFoldDB" id="A0A839DU17"/>
<evidence type="ECO:0000313" key="4">
    <source>
        <dbReference type="Proteomes" id="UP000569329"/>
    </source>
</evidence>
<proteinExistence type="predicted"/>
<reference evidence="3 4" key="1">
    <citation type="submission" date="2020-07" db="EMBL/GenBank/DDBJ databases">
        <title>Sequencing the genomes of 1000 actinobacteria strains.</title>
        <authorList>
            <person name="Klenk H.-P."/>
        </authorList>
    </citation>
    <scope>NUCLEOTIDE SEQUENCE [LARGE SCALE GENOMIC DNA]</scope>
    <source>
        <strain evidence="3 4">DSM 45975</strain>
    </source>
</reference>
<keyword evidence="2" id="KW-0732">Signal</keyword>
<keyword evidence="1" id="KW-1133">Transmembrane helix</keyword>
<feature type="chain" id="PRO_5032269998" evidence="2">
    <location>
        <begin position="30"/>
        <end position="82"/>
    </location>
</feature>
<evidence type="ECO:0000256" key="1">
    <source>
        <dbReference type="SAM" id="Phobius"/>
    </source>
</evidence>
<comment type="caution">
    <text evidence="3">The sequence shown here is derived from an EMBL/GenBank/DDBJ whole genome shotgun (WGS) entry which is preliminary data.</text>
</comment>
<dbReference type="Proteomes" id="UP000569329">
    <property type="component" value="Unassembled WGS sequence"/>
</dbReference>
<feature type="transmembrane region" description="Helical" evidence="1">
    <location>
        <begin position="45"/>
        <end position="67"/>
    </location>
</feature>
<keyword evidence="4" id="KW-1185">Reference proteome</keyword>
<dbReference type="RefSeq" id="WP_328795813.1">
    <property type="nucleotide sequence ID" value="NZ_JACGWZ010000001.1"/>
</dbReference>
<feature type="signal peptide" evidence="2">
    <location>
        <begin position="1"/>
        <end position="29"/>
    </location>
</feature>
<keyword evidence="1" id="KW-0812">Transmembrane</keyword>
<evidence type="ECO:0000256" key="2">
    <source>
        <dbReference type="SAM" id="SignalP"/>
    </source>
</evidence>
<dbReference type="EMBL" id="JACGWZ010000001">
    <property type="protein sequence ID" value="MBA8822765.1"/>
    <property type="molecule type" value="Genomic_DNA"/>
</dbReference>
<organism evidence="3 4">
    <name type="scientific">Halosaccharopolyspora lacisalsi</name>
    <dbReference type="NCBI Taxonomy" id="1000566"/>
    <lineage>
        <taxon>Bacteria</taxon>
        <taxon>Bacillati</taxon>
        <taxon>Actinomycetota</taxon>
        <taxon>Actinomycetes</taxon>
        <taxon>Pseudonocardiales</taxon>
        <taxon>Pseudonocardiaceae</taxon>
        <taxon>Halosaccharopolyspora</taxon>
    </lineage>
</organism>
<sequence length="82" mass="8366">MRSRLARAGKQAPALVAAMMAGGTATAHAATPDQHLDAQATPLDALSAPVAATALGLGLVGMVVGTLRRKKIPVQPENQRKT</sequence>
<protein>
    <submittedName>
        <fullName evidence="3">Uncharacterized protein</fullName>
    </submittedName>
</protein>
<accession>A0A839DU17</accession>
<gene>
    <name evidence="3" type="ORF">FHX42_000094</name>
</gene>